<dbReference type="InterPro" id="IPR016163">
    <property type="entry name" value="Ald_DH_C"/>
</dbReference>
<dbReference type="EMBL" id="JABAHY010000022">
    <property type="protein sequence ID" value="NLS11085.1"/>
    <property type="molecule type" value="Genomic_DNA"/>
</dbReference>
<name>A0A7X8TM32_9MICC</name>
<dbReference type="SUPFAM" id="SSF53720">
    <property type="entry name" value="ALDH-like"/>
    <property type="match status" value="1"/>
</dbReference>
<organism evidence="4 5">
    <name type="scientific">Nesterenkonia sedimenti</name>
    <dbReference type="NCBI Taxonomy" id="1463632"/>
    <lineage>
        <taxon>Bacteria</taxon>
        <taxon>Bacillati</taxon>
        <taxon>Actinomycetota</taxon>
        <taxon>Actinomycetes</taxon>
        <taxon>Micrococcales</taxon>
        <taxon>Micrococcaceae</taxon>
        <taxon>Nesterenkonia</taxon>
    </lineage>
</organism>
<dbReference type="Gene3D" id="3.40.309.10">
    <property type="entry name" value="Aldehyde Dehydrogenase, Chain A, domain 2"/>
    <property type="match status" value="1"/>
</dbReference>
<dbReference type="PROSITE" id="PS00070">
    <property type="entry name" value="ALDEHYDE_DEHYDR_CYS"/>
    <property type="match status" value="1"/>
</dbReference>
<evidence type="ECO:0000256" key="1">
    <source>
        <dbReference type="ARBA" id="ARBA00009986"/>
    </source>
</evidence>
<evidence type="ECO:0000256" key="2">
    <source>
        <dbReference type="ARBA" id="ARBA00023002"/>
    </source>
</evidence>
<evidence type="ECO:0000313" key="5">
    <source>
        <dbReference type="Proteomes" id="UP000523139"/>
    </source>
</evidence>
<gene>
    <name evidence="4" type="ORF">HGQ17_13985</name>
</gene>
<keyword evidence="2" id="KW-0560">Oxidoreductase</keyword>
<dbReference type="PANTHER" id="PTHR11699">
    <property type="entry name" value="ALDEHYDE DEHYDROGENASE-RELATED"/>
    <property type="match status" value="1"/>
</dbReference>
<dbReference type="RefSeq" id="WP_168888571.1">
    <property type="nucleotide sequence ID" value="NZ_JABAHY010000022.1"/>
</dbReference>
<dbReference type="InterPro" id="IPR016162">
    <property type="entry name" value="Ald_DH_N"/>
</dbReference>
<accession>A0A7X8TM32</accession>
<keyword evidence="5" id="KW-1185">Reference proteome</keyword>
<dbReference type="Pfam" id="PF00171">
    <property type="entry name" value="Aldedh"/>
    <property type="match status" value="1"/>
</dbReference>
<comment type="caution">
    <text evidence="4">The sequence shown here is derived from an EMBL/GenBank/DDBJ whole genome shotgun (WGS) entry which is preliminary data.</text>
</comment>
<dbReference type="GO" id="GO:0016620">
    <property type="term" value="F:oxidoreductase activity, acting on the aldehyde or oxo group of donors, NAD or NADP as acceptor"/>
    <property type="evidence" value="ECO:0007669"/>
    <property type="project" value="InterPro"/>
</dbReference>
<proteinExistence type="inferred from homology"/>
<dbReference type="InterPro" id="IPR015590">
    <property type="entry name" value="Aldehyde_DH_dom"/>
</dbReference>
<dbReference type="CDD" id="cd07097">
    <property type="entry name" value="ALDH_KGSADH-YcbD"/>
    <property type="match status" value="1"/>
</dbReference>
<dbReference type="FunFam" id="3.40.605.10:FF:000007">
    <property type="entry name" value="NAD/NADP-dependent betaine aldehyde dehydrogenase"/>
    <property type="match status" value="1"/>
</dbReference>
<dbReference type="Gene3D" id="3.40.605.10">
    <property type="entry name" value="Aldehyde Dehydrogenase, Chain A, domain 1"/>
    <property type="match status" value="1"/>
</dbReference>
<dbReference type="Proteomes" id="UP000523139">
    <property type="component" value="Unassembled WGS sequence"/>
</dbReference>
<comment type="similarity">
    <text evidence="1">Belongs to the aldehyde dehydrogenase family.</text>
</comment>
<sequence>MSSKKFDNLINGEWVSASEYRPNINPSNTEEVIGEYAVGGAEDVARAISAARAAQPEWAAASPQLRFTVLDKAARAIEERADELGELLAREEGKPLGEAKAEVGRAAQLFHFFAGEAVRNVGEIVDSIRPGLQVELTREPLGVVGVISPWNFPIAIPAWKIAPALAFGNAVVFKPADLTPGCAWELTNILHEAGVPAGVLNLVMGPGSKVGSAIAESPEIDAVTFTGSQAVGSGVAASCAANGVKVQCEMGGKNPLVVLEDADLDKAADIAINGAFFSTGQRCTASSRLIVTAGIHDEFVSRLKEKMTGLTVGSATAEGTVIGPVSNESQLEGNLEYVEIARKEGGEVYGGNRLELETPGYYMEPALITGTSNDMRINQEEVFGPVASVIKVADYEEALAVANDVDYGLSSGICTSSLARATDFKQRAQAGMVMVNAPTAGVDPHVSFGGWKASSYGPREQGRAAREFYTRHKTSYTNPEG</sequence>
<dbReference type="AlphaFoldDB" id="A0A7X8TM32"/>
<dbReference type="InterPro" id="IPR016161">
    <property type="entry name" value="Ald_DH/histidinol_DH"/>
</dbReference>
<evidence type="ECO:0000313" key="4">
    <source>
        <dbReference type="EMBL" id="NLS11085.1"/>
    </source>
</evidence>
<dbReference type="InterPro" id="IPR016160">
    <property type="entry name" value="Ald_DH_CS_CYS"/>
</dbReference>
<evidence type="ECO:0000259" key="3">
    <source>
        <dbReference type="Pfam" id="PF00171"/>
    </source>
</evidence>
<reference evidence="4 5" key="1">
    <citation type="submission" date="2020-04" db="EMBL/GenBank/DDBJ databases">
        <title>Nesterenkonia sp. nov., isolated from marine sediment.</title>
        <authorList>
            <person name="Zhang G."/>
        </authorList>
    </citation>
    <scope>NUCLEOTIDE SEQUENCE [LARGE SCALE GENOMIC DNA]</scope>
    <source>
        <strain evidence="4 5">MY13</strain>
    </source>
</reference>
<feature type="domain" description="Aldehyde dehydrogenase" evidence="3">
    <location>
        <begin position="14"/>
        <end position="474"/>
    </location>
</feature>
<protein>
    <submittedName>
        <fullName evidence="4">Aldehyde dehydrogenase family protein</fullName>
    </submittedName>
</protein>